<dbReference type="STRING" id="4565.A0A3B6LLV9"/>
<dbReference type="Gramene" id="TraesWEE_scaffold_041755_01G000300.1">
    <property type="protein sequence ID" value="TraesWEE_scaffold_041755_01G000300.1"/>
    <property type="gene ID" value="TraesWEE_scaffold_041755_01G000300"/>
</dbReference>
<dbReference type="Gramene" id="TraesMAC5B03G02888970.1">
    <property type="protein sequence ID" value="TraesMAC5B03G02888970.1.CDS1"/>
    <property type="gene ID" value="TraesMAC5B03G02888970"/>
</dbReference>
<dbReference type="PANTHER" id="PTHR33127">
    <property type="entry name" value="TRANSMEMBRANE PROTEIN"/>
    <property type="match status" value="1"/>
</dbReference>
<dbReference type="Gene3D" id="1.20.1280.50">
    <property type="match status" value="1"/>
</dbReference>
<dbReference type="Gramene" id="TraesARI7B03G04209720.1">
    <property type="protein sequence ID" value="TraesARI7B03G04209720.1.CDS1"/>
    <property type="gene ID" value="TraesARI7B03G04209720"/>
</dbReference>
<dbReference type="EnsemblPlants" id="TraesCS5B02G199800.1">
    <property type="protein sequence ID" value="TraesCS5B02G199800.1.cds1"/>
    <property type="gene ID" value="TraesCS5B02G199800"/>
</dbReference>
<sequence>MSQEQDWSSLPVDLLILILKRLRWSSHPSFALVCRQWRSAVSLFYAAWITPLLLNTTDVGTTNVRYYSPHFQKNFEIGDTLEAPGAKICCANGRYLTLCLSKQILNVDLLTDDFYRLPPISQFWFEHIVYDGMGKMFGIDTLVAQEIGCCVQNNDGVWGRWAYSYPDRTKFTPSPGSNPVFHRGLVYLLLEDGRLAACDESKHEEGFEILEKPRSFGLVYEDSYLVESDQGELMVVLIGRRGSPVNIFKLNEHTMEWEKMESLDGRALFTGTLTTVTKKTAIKSMQNKVFLPRLYDWPNIVYADFVLRDGEFAFVESRRVDNKVKVGNGAYSTNMWSYELGQRENPRDFWETERMDYSIWVDFSNN</sequence>
<dbReference type="Gramene" id="TraesROB_scaffold_047574_01G000300.1">
    <property type="protein sequence ID" value="TraesROB_scaffold_047574_01G000300.1"/>
    <property type="gene ID" value="TraesROB_scaffold_047574_01G000300"/>
</dbReference>
<dbReference type="InterPro" id="IPR005174">
    <property type="entry name" value="KIB1-4_b-propeller"/>
</dbReference>
<dbReference type="Proteomes" id="UP000019116">
    <property type="component" value="Chromosome 5B"/>
</dbReference>
<dbReference type="Gramene" id="TraesCAD_scaffold_003658_01G000100.1">
    <property type="protein sequence ID" value="TraesCAD_scaffold_003658_01G000100.1"/>
    <property type="gene ID" value="TraesCAD_scaffold_003658_01G000100"/>
</dbReference>
<dbReference type="Gramene" id="TraesCLE_scaffold_039320_01G000100.1">
    <property type="protein sequence ID" value="TraesCLE_scaffold_039320_01G000100.1"/>
    <property type="gene ID" value="TraesCLE_scaffold_039320_01G000100"/>
</dbReference>
<dbReference type="InterPro" id="IPR001810">
    <property type="entry name" value="F-box_dom"/>
</dbReference>
<dbReference type="Gramene" id="TraesPARA_EIv1.0_1680500.1">
    <property type="protein sequence ID" value="TraesPARA_EIv1.0_1680500.1.CDS1"/>
    <property type="gene ID" value="TraesPARA_EIv1.0_1680500"/>
</dbReference>
<organism evidence="2">
    <name type="scientific">Triticum aestivum</name>
    <name type="common">Wheat</name>
    <dbReference type="NCBI Taxonomy" id="4565"/>
    <lineage>
        <taxon>Eukaryota</taxon>
        <taxon>Viridiplantae</taxon>
        <taxon>Streptophyta</taxon>
        <taxon>Embryophyta</taxon>
        <taxon>Tracheophyta</taxon>
        <taxon>Spermatophyta</taxon>
        <taxon>Magnoliopsida</taxon>
        <taxon>Liliopsida</taxon>
        <taxon>Poales</taxon>
        <taxon>Poaceae</taxon>
        <taxon>BOP clade</taxon>
        <taxon>Pooideae</taxon>
        <taxon>Triticodae</taxon>
        <taxon>Triticeae</taxon>
        <taxon>Triticinae</taxon>
        <taxon>Triticum</taxon>
    </lineage>
</organism>
<reference evidence="2" key="1">
    <citation type="submission" date="2018-08" db="EMBL/GenBank/DDBJ databases">
        <authorList>
            <person name="Rossello M."/>
        </authorList>
    </citation>
    <scope>NUCLEOTIDE SEQUENCE [LARGE SCALE GENOMIC DNA]</scope>
    <source>
        <strain evidence="2">cv. Chinese Spring</strain>
    </source>
</reference>
<dbReference type="InterPro" id="IPR036047">
    <property type="entry name" value="F-box-like_dom_sf"/>
</dbReference>
<protein>
    <recommendedName>
        <fullName evidence="1">F-box domain-containing protein</fullName>
    </recommendedName>
</protein>
<proteinExistence type="predicted"/>
<accession>A0A3B6LLV9</accession>
<dbReference type="OMA" id="CCSAAEH"/>
<reference evidence="2" key="2">
    <citation type="submission" date="2018-10" db="UniProtKB">
        <authorList>
            <consortium name="EnsemblPlants"/>
        </authorList>
    </citation>
    <scope>IDENTIFICATION</scope>
</reference>
<feature type="domain" description="F-box" evidence="1">
    <location>
        <begin position="10"/>
        <end position="50"/>
    </location>
</feature>
<dbReference type="Pfam" id="PF03478">
    <property type="entry name" value="Beta-prop_KIB1-4"/>
    <property type="match status" value="1"/>
</dbReference>
<dbReference type="Gramene" id="TraesJUL5B03G02910870.1">
    <property type="protein sequence ID" value="TraesJUL5B03G02910870.1.CDS1"/>
    <property type="gene ID" value="TraesJUL5B03G02910870"/>
</dbReference>
<dbReference type="SMART" id="SM00256">
    <property type="entry name" value="FBOX"/>
    <property type="match status" value="1"/>
</dbReference>
<dbReference type="Gramene" id="TraesLDM5B03G02892210.1">
    <property type="protein sequence ID" value="TraesLDM5B03G02892210.1.CDS1"/>
    <property type="gene ID" value="TraesLDM5B03G02892210"/>
</dbReference>
<dbReference type="AlphaFoldDB" id="A0A3B6LLV9"/>
<dbReference type="Gramene" id="TraesCS5B02G199800.1">
    <property type="protein sequence ID" value="TraesCS5B02G199800.1.cds1"/>
    <property type="gene ID" value="TraesCS5B02G199800"/>
</dbReference>
<dbReference type="SUPFAM" id="SSF81383">
    <property type="entry name" value="F-box domain"/>
    <property type="match status" value="1"/>
</dbReference>
<dbReference type="Pfam" id="PF00646">
    <property type="entry name" value="F-box"/>
    <property type="match status" value="1"/>
</dbReference>
<dbReference type="OrthoDB" id="651482at2759"/>
<dbReference type="PANTHER" id="PTHR33127:SF91">
    <property type="entry name" value="F-BOX DOMAIN-CONTAINING PROTEIN"/>
    <property type="match status" value="1"/>
</dbReference>
<evidence type="ECO:0000259" key="1">
    <source>
        <dbReference type="SMART" id="SM00256"/>
    </source>
</evidence>
<dbReference type="Gramene" id="TraesLAC5B03G02843230.1">
    <property type="protein sequence ID" value="TraesLAC5B03G02843230.1.CDS1"/>
    <property type="gene ID" value="TraesLAC5B03G02843230"/>
</dbReference>
<dbReference type="Gramene" id="TraesCS5B03G0531700.1">
    <property type="protein sequence ID" value="TraesCS5B03G0531700.1.CDS1"/>
    <property type="gene ID" value="TraesCS5B03G0531700"/>
</dbReference>
<evidence type="ECO:0000313" key="3">
    <source>
        <dbReference type="Proteomes" id="UP000019116"/>
    </source>
</evidence>
<dbReference type="Gramene" id="TraesJAG5B03G02887600.1">
    <property type="protein sequence ID" value="TraesJAG5B03G02887600.1.CDS1"/>
    <property type="gene ID" value="TraesJAG5B03G02887600"/>
</dbReference>
<keyword evidence="3" id="KW-1185">Reference proteome</keyword>
<dbReference type="Gramene" id="TraesNOR5B03G02916380.1">
    <property type="protein sequence ID" value="TraesNOR5B03G02916380.1.CDS1"/>
    <property type="gene ID" value="TraesNOR5B03G02916380"/>
</dbReference>
<dbReference type="Gramene" id="TraesSYM7B03G04131440.1">
    <property type="protein sequence ID" value="TraesSYM7B03G04131440.1.CDS1"/>
    <property type="gene ID" value="TraesSYM7B03G04131440"/>
</dbReference>
<name>A0A3B6LLV9_WHEAT</name>
<dbReference type="Gramene" id="TraesSTA5B03G02881330.1">
    <property type="protein sequence ID" value="TraesSTA5B03G02881330.1.CDS1"/>
    <property type="gene ID" value="TraesSTA5B03G02881330"/>
</dbReference>
<evidence type="ECO:0000313" key="2">
    <source>
        <dbReference type="EnsemblPlants" id="TraesCS5B02G199800.1.cds1"/>
    </source>
</evidence>